<dbReference type="SUPFAM" id="SSF56601">
    <property type="entry name" value="beta-lactamase/transpeptidase-like"/>
    <property type="match status" value="1"/>
</dbReference>
<evidence type="ECO:0000313" key="3">
    <source>
        <dbReference type="Proteomes" id="UP000181790"/>
    </source>
</evidence>
<dbReference type="PANTHER" id="PTHR46825:SF7">
    <property type="entry name" value="D-ALANYL-D-ALANINE CARBOXYPEPTIDASE"/>
    <property type="match status" value="1"/>
</dbReference>
<keyword evidence="2" id="KW-0378">Hydrolase</keyword>
<organism evidence="2 3">
    <name type="scientific">Arsenicibacter rosenii</name>
    <dbReference type="NCBI Taxonomy" id="1750698"/>
    <lineage>
        <taxon>Bacteria</taxon>
        <taxon>Pseudomonadati</taxon>
        <taxon>Bacteroidota</taxon>
        <taxon>Cytophagia</taxon>
        <taxon>Cytophagales</taxon>
        <taxon>Spirosomataceae</taxon>
        <taxon>Arsenicibacter</taxon>
    </lineage>
</organism>
<proteinExistence type="predicted"/>
<name>A0A1S2VPK0_9BACT</name>
<feature type="domain" description="Beta-lactamase-related" evidence="1">
    <location>
        <begin position="47"/>
        <end position="374"/>
    </location>
</feature>
<protein>
    <submittedName>
        <fullName evidence="2">Serine hydrolase</fullName>
    </submittedName>
</protein>
<reference evidence="2 3" key="1">
    <citation type="submission" date="2016-10" db="EMBL/GenBank/DDBJ databases">
        <title>Arsenicibacter rosenii gen. nov., sp. nov., an efficient arsenic-methylating bacterium isolated from an arsenic-contaminated paddy soil.</title>
        <authorList>
            <person name="Huang K."/>
        </authorList>
    </citation>
    <scope>NUCLEOTIDE SEQUENCE [LARGE SCALE GENOMIC DNA]</scope>
    <source>
        <strain evidence="2 3">SM-1</strain>
    </source>
</reference>
<dbReference type="Pfam" id="PF00144">
    <property type="entry name" value="Beta-lactamase"/>
    <property type="match status" value="1"/>
</dbReference>
<evidence type="ECO:0000259" key="1">
    <source>
        <dbReference type="Pfam" id="PF00144"/>
    </source>
</evidence>
<comment type="caution">
    <text evidence="2">The sequence shown here is derived from an EMBL/GenBank/DDBJ whole genome shotgun (WGS) entry which is preliminary data.</text>
</comment>
<keyword evidence="3" id="KW-1185">Reference proteome</keyword>
<gene>
    <name evidence="2" type="ORF">BLX24_00865</name>
</gene>
<dbReference type="GO" id="GO:0016787">
    <property type="term" value="F:hydrolase activity"/>
    <property type="evidence" value="ECO:0007669"/>
    <property type="project" value="UniProtKB-KW"/>
</dbReference>
<dbReference type="PROSITE" id="PS51257">
    <property type="entry name" value="PROKAR_LIPOPROTEIN"/>
    <property type="match status" value="1"/>
</dbReference>
<dbReference type="PANTHER" id="PTHR46825">
    <property type="entry name" value="D-ALANYL-D-ALANINE-CARBOXYPEPTIDASE/ENDOPEPTIDASE AMPH"/>
    <property type="match status" value="1"/>
</dbReference>
<dbReference type="InterPro" id="IPR001466">
    <property type="entry name" value="Beta-lactam-related"/>
</dbReference>
<dbReference type="Gene3D" id="3.40.710.10">
    <property type="entry name" value="DD-peptidase/beta-lactamase superfamily"/>
    <property type="match status" value="1"/>
</dbReference>
<dbReference type="InterPro" id="IPR012338">
    <property type="entry name" value="Beta-lactam/transpept-like"/>
</dbReference>
<dbReference type="EMBL" id="MORL01000001">
    <property type="protein sequence ID" value="OIN60697.1"/>
    <property type="molecule type" value="Genomic_DNA"/>
</dbReference>
<accession>A0A1S2VPK0</accession>
<evidence type="ECO:0000313" key="2">
    <source>
        <dbReference type="EMBL" id="OIN60697.1"/>
    </source>
</evidence>
<sequence length="380" mass="41526">MKQTYLLLFCPLVIACQTQDVPQQQAGTCAPDAYAQHPAHQTYQAELVQYRLATHAPGSVMRIVRPGEAIWQGVAGQSNLEHQTAMRNCDQFRVGSITKMFVAVAVMKLREQGKLSLDEKLAQALPGMAGKIPQATQITIRQLLSHTSGIIDPPNAGMTYQLNIVSQAAAHYNKTIDQLLTEYVYGKPLQFAPGTGFSYSNANYWILQQIIESKTGKPLQSVLSEVIFGPLQLNNTYLERRDDRNVVRGYADLYGNGTLFDVSSWDRAEDDGKAAGGIISTAADLTTFLSGLFGGKLLSAASVSEMIDSVKLPACPNGDCEYGLGMEKWFTGAGIAYGHNGGSVGFEANLLYFVENKGIFMLYKNNGNGSDKRLMDRLMK</sequence>
<dbReference type="AlphaFoldDB" id="A0A1S2VPK0"/>
<dbReference type="InterPro" id="IPR050491">
    <property type="entry name" value="AmpC-like"/>
</dbReference>
<dbReference type="RefSeq" id="WP_071501197.1">
    <property type="nucleotide sequence ID" value="NZ_MORL01000001.1"/>
</dbReference>
<dbReference type="OrthoDB" id="9797709at2"/>
<dbReference type="Proteomes" id="UP000181790">
    <property type="component" value="Unassembled WGS sequence"/>
</dbReference>